<dbReference type="GO" id="GO:0004359">
    <property type="term" value="F:glutaminase activity"/>
    <property type="evidence" value="ECO:0007669"/>
    <property type="project" value="UniProtKB-EC"/>
</dbReference>
<keyword evidence="7 10" id="KW-0456">Lyase</keyword>
<feature type="domain" description="Glutamine amidotransferase" evidence="12">
    <location>
        <begin position="36"/>
        <end position="195"/>
    </location>
</feature>
<dbReference type="GO" id="GO:0005737">
    <property type="term" value="C:cytoplasm"/>
    <property type="evidence" value="ECO:0007669"/>
    <property type="project" value="UniProtKB-SubCell"/>
</dbReference>
<organism evidence="13 14">
    <name type="scientific">Parasphaerochaeta coccoides (strain ATCC BAA-1237 / DSM 17374 / SPN1)</name>
    <name type="common">Sphaerochaeta coccoides</name>
    <dbReference type="NCBI Taxonomy" id="760011"/>
    <lineage>
        <taxon>Bacteria</taxon>
        <taxon>Pseudomonadati</taxon>
        <taxon>Spirochaetota</taxon>
        <taxon>Spirochaetia</taxon>
        <taxon>Spirochaetales</taxon>
        <taxon>Sphaerochaetaceae</taxon>
        <taxon>Parasphaerochaeta</taxon>
    </lineage>
</organism>
<evidence type="ECO:0000256" key="3">
    <source>
        <dbReference type="ARBA" id="ARBA00022605"/>
    </source>
</evidence>
<dbReference type="UniPathway" id="UPA00031">
    <property type="reaction ID" value="UER00010"/>
</dbReference>
<feature type="active site" description="Nucleophile" evidence="10 11">
    <location>
        <position position="76"/>
    </location>
</feature>
<dbReference type="GO" id="GO:0016829">
    <property type="term" value="F:lyase activity"/>
    <property type="evidence" value="ECO:0007669"/>
    <property type="project" value="UniProtKB-KW"/>
</dbReference>
<keyword evidence="10" id="KW-0963">Cytoplasm</keyword>
<dbReference type="MEROPS" id="C26.965"/>
<dbReference type="eggNOG" id="COG0118">
    <property type="taxonomic scope" value="Bacteria"/>
</dbReference>
<dbReference type="EC" id="3.5.1.2" evidence="10"/>
<dbReference type="EC" id="4.3.2.10" evidence="10"/>
<keyword evidence="13" id="KW-0808">Transferase</keyword>
<proteinExistence type="inferred from homology"/>
<dbReference type="PIRSF" id="PIRSF000495">
    <property type="entry name" value="Amidotransf_hisH"/>
    <property type="match status" value="1"/>
</dbReference>
<keyword evidence="3 10" id="KW-0028">Amino-acid biosynthesis</keyword>
<keyword evidence="14" id="KW-1185">Reference proteome</keyword>
<sequence>MVGIVKYGAGNITSVRCALDRLGVTSVVSDDMEKLSSCSHVIFPGVGEASTAMEYLKKAGLDESLKKITRPFLGICLGMQLMCRWSEENSTDCMGIFNSEVGLIHGDINNKVPHMGWNSITPTADDPLFASIPSGEMFYFVHSYRVPVETGTIATCPYAGVTFSAALRIGNHAGVQFHPEKSGPAGAQVLKNFLAQGGEAICI</sequence>
<evidence type="ECO:0000313" key="13">
    <source>
        <dbReference type="EMBL" id="AEC02627.1"/>
    </source>
</evidence>
<dbReference type="Gene3D" id="3.40.50.880">
    <property type="match status" value="1"/>
</dbReference>
<evidence type="ECO:0000256" key="1">
    <source>
        <dbReference type="ARBA" id="ARBA00005091"/>
    </source>
</evidence>
<dbReference type="HOGENOM" id="CLU_071837_0_0_12"/>
<dbReference type="RefSeq" id="WP_013740022.1">
    <property type="nucleotide sequence ID" value="NC_015436.1"/>
</dbReference>
<evidence type="ECO:0000256" key="11">
    <source>
        <dbReference type="PIRSR" id="PIRSR000495-1"/>
    </source>
</evidence>
<evidence type="ECO:0000256" key="9">
    <source>
        <dbReference type="ARBA" id="ARBA00049534"/>
    </source>
</evidence>
<dbReference type="PANTHER" id="PTHR42701">
    <property type="entry name" value="IMIDAZOLE GLYCEROL PHOSPHATE SYNTHASE SUBUNIT HISH"/>
    <property type="match status" value="1"/>
</dbReference>
<feature type="active site" evidence="10 11">
    <location>
        <position position="178"/>
    </location>
</feature>
<evidence type="ECO:0000256" key="7">
    <source>
        <dbReference type="ARBA" id="ARBA00023239"/>
    </source>
</evidence>
<evidence type="ECO:0000256" key="4">
    <source>
        <dbReference type="ARBA" id="ARBA00022801"/>
    </source>
</evidence>
<evidence type="ECO:0000313" key="14">
    <source>
        <dbReference type="Proteomes" id="UP000007939"/>
    </source>
</evidence>
<dbReference type="HAMAP" id="MF_00278">
    <property type="entry name" value="HisH"/>
    <property type="match status" value="1"/>
</dbReference>
<dbReference type="Pfam" id="PF00117">
    <property type="entry name" value="GATase"/>
    <property type="match status" value="1"/>
</dbReference>
<keyword evidence="5 10" id="KW-0315">Glutamine amidotransferase</keyword>
<dbReference type="OrthoDB" id="9807137at2"/>
<gene>
    <name evidence="10" type="primary">hisH</name>
    <name evidence="13" type="ordered locus">Spico_1423</name>
</gene>
<comment type="pathway">
    <text evidence="1 10">Amino-acid biosynthesis; L-histidine biosynthesis; L-histidine from 5-phospho-alpha-D-ribose 1-diphosphate: step 5/9.</text>
</comment>
<dbReference type="GO" id="GO:0000105">
    <property type="term" value="P:L-histidine biosynthetic process"/>
    <property type="evidence" value="ECO:0007669"/>
    <property type="project" value="UniProtKB-UniRule"/>
</dbReference>
<dbReference type="AlphaFoldDB" id="F4GI29"/>
<dbReference type="InterPro" id="IPR017926">
    <property type="entry name" value="GATASE"/>
</dbReference>
<keyword evidence="6 10" id="KW-0368">Histidine biosynthesis</keyword>
<dbReference type="NCBIfam" id="TIGR01855">
    <property type="entry name" value="IMP_synth_hisH"/>
    <property type="match status" value="1"/>
</dbReference>
<dbReference type="Proteomes" id="UP000007939">
    <property type="component" value="Chromosome"/>
</dbReference>
<comment type="catalytic activity">
    <reaction evidence="9 10">
        <text>L-glutamine + H2O = L-glutamate + NH4(+)</text>
        <dbReference type="Rhea" id="RHEA:15889"/>
        <dbReference type="ChEBI" id="CHEBI:15377"/>
        <dbReference type="ChEBI" id="CHEBI:28938"/>
        <dbReference type="ChEBI" id="CHEBI:29985"/>
        <dbReference type="ChEBI" id="CHEBI:58359"/>
        <dbReference type="EC" id="3.5.1.2"/>
    </reaction>
</comment>
<accession>F4GI29</accession>
<comment type="subunit">
    <text evidence="2 10">Heterodimer of HisH and HisF.</text>
</comment>
<keyword evidence="4 10" id="KW-0378">Hydrolase</keyword>
<reference evidence="13 14" key="2">
    <citation type="journal article" date="2012" name="Stand. Genomic Sci.">
        <title>Complete genome sequence of the termite hindgut bacterium Spirochaeta coccoides type strain (SPN1(T)), reclassification in the genus Sphaerochaeta as Sphaerochaeta coccoides comb. nov. and emendations of the family Spirochaetaceae and the genus Sphaerochaeta.</title>
        <authorList>
            <person name="Abt B."/>
            <person name="Han C."/>
            <person name="Scheuner C."/>
            <person name="Lu M."/>
            <person name="Lapidus A."/>
            <person name="Nolan M."/>
            <person name="Lucas S."/>
            <person name="Hammon N."/>
            <person name="Deshpande S."/>
            <person name="Cheng J.F."/>
            <person name="Tapia R."/>
            <person name="Goodwin L.A."/>
            <person name="Pitluck S."/>
            <person name="Liolios K."/>
            <person name="Pagani I."/>
            <person name="Ivanova N."/>
            <person name="Mavromatis K."/>
            <person name="Mikhailova N."/>
            <person name="Huntemann M."/>
            <person name="Pati A."/>
            <person name="Chen A."/>
            <person name="Palaniappan K."/>
            <person name="Land M."/>
            <person name="Hauser L."/>
            <person name="Brambilla E.M."/>
            <person name="Rohde M."/>
            <person name="Spring S."/>
            <person name="Gronow S."/>
            <person name="Goker M."/>
            <person name="Woyke T."/>
            <person name="Bristow J."/>
            <person name="Eisen J.A."/>
            <person name="Markowitz V."/>
            <person name="Hugenholtz P."/>
            <person name="Kyrpides N.C."/>
            <person name="Klenk H.P."/>
            <person name="Detter J.C."/>
        </authorList>
    </citation>
    <scope>NUCLEOTIDE SEQUENCE [LARGE SCALE GENOMIC DNA]</scope>
    <source>
        <strain evidence="14">ATCC BAA-1237 / DSM 17374 / SPN1</strain>
    </source>
</reference>
<keyword evidence="13" id="KW-0328">Glycosyltransferase</keyword>
<comment type="function">
    <text evidence="10">IGPS catalyzes the conversion of PRFAR and glutamine to IGP, AICAR and glutamate. The HisH subunit catalyzes the hydrolysis of glutamine to glutamate and ammonia as part of the synthesis of IGP and AICAR. The resulting ammonia molecule is channeled to the active site of HisF.</text>
</comment>
<dbReference type="CDD" id="cd01748">
    <property type="entry name" value="GATase1_IGP_Synthase"/>
    <property type="match status" value="1"/>
</dbReference>
<evidence type="ECO:0000256" key="5">
    <source>
        <dbReference type="ARBA" id="ARBA00022962"/>
    </source>
</evidence>
<dbReference type="KEGG" id="scc:Spico_1423"/>
<dbReference type="PROSITE" id="PS51273">
    <property type="entry name" value="GATASE_TYPE_1"/>
    <property type="match status" value="1"/>
</dbReference>
<dbReference type="PANTHER" id="PTHR42701:SF1">
    <property type="entry name" value="IMIDAZOLE GLYCEROL PHOSPHATE SYNTHASE SUBUNIT HISH"/>
    <property type="match status" value="1"/>
</dbReference>
<comment type="catalytic activity">
    <reaction evidence="8 10">
        <text>5-[(5-phospho-1-deoxy-D-ribulos-1-ylimino)methylamino]-1-(5-phospho-beta-D-ribosyl)imidazole-4-carboxamide + L-glutamine = D-erythro-1-(imidazol-4-yl)glycerol 3-phosphate + 5-amino-1-(5-phospho-beta-D-ribosyl)imidazole-4-carboxamide + L-glutamate + H(+)</text>
        <dbReference type="Rhea" id="RHEA:24793"/>
        <dbReference type="ChEBI" id="CHEBI:15378"/>
        <dbReference type="ChEBI" id="CHEBI:29985"/>
        <dbReference type="ChEBI" id="CHEBI:58278"/>
        <dbReference type="ChEBI" id="CHEBI:58359"/>
        <dbReference type="ChEBI" id="CHEBI:58475"/>
        <dbReference type="ChEBI" id="CHEBI:58525"/>
        <dbReference type="EC" id="4.3.2.10"/>
    </reaction>
</comment>
<name>F4GI29_PARC1</name>
<evidence type="ECO:0000256" key="8">
    <source>
        <dbReference type="ARBA" id="ARBA00047838"/>
    </source>
</evidence>
<dbReference type="EMBL" id="CP002659">
    <property type="protein sequence ID" value="AEC02627.1"/>
    <property type="molecule type" value="Genomic_DNA"/>
</dbReference>
<dbReference type="SUPFAM" id="SSF52317">
    <property type="entry name" value="Class I glutamine amidotransferase-like"/>
    <property type="match status" value="1"/>
</dbReference>
<evidence type="ECO:0000259" key="12">
    <source>
        <dbReference type="Pfam" id="PF00117"/>
    </source>
</evidence>
<dbReference type="InterPro" id="IPR029062">
    <property type="entry name" value="Class_I_gatase-like"/>
</dbReference>
<protein>
    <recommendedName>
        <fullName evidence="10">Imidazole glycerol phosphate synthase subunit HisH</fullName>
        <ecNumber evidence="10">4.3.2.10</ecNumber>
    </recommendedName>
    <alternativeName>
        <fullName evidence="10">IGP synthase glutaminase subunit</fullName>
        <ecNumber evidence="10">3.5.1.2</ecNumber>
    </alternativeName>
    <alternativeName>
        <fullName evidence="10">IGP synthase subunit HisH</fullName>
    </alternativeName>
    <alternativeName>
        <fullName evidence="10">ImGP synthase subunit HisH</fullName>
        <shortName evidence="10">IGPS subunit HisH</shortName>
    </alternativeName>
</protein>
<evidence type="ECO:0000256" key="6">
    <source>
        <dbReference type="ARBA" id="ARBA00023102"/>
    </source>
</evidence>
<evidence type="ECO:0000256" key="2">
    <source>
        <dbReference type="ARBA" id="ARBA00011152"/>
    </source>
</evidence>
<evidence type="ECO:0000256" key="10">
    <source>
        <dbReference type="HAMAP-Rule" id="MF_00278"/>
    </source>
</evidence>
<comment type="subcellular location">
    <subcellularLocation>
        <location evidence="10">Cytoplasm</location>
    </subcellularLocation>
</comment>
<dbReference type="STRING" id="760011.Spico_1423"/>
<dbReference type="GO" id="GO:0000107">
    <property type="term" value="F:imidazoleglycerol-phosphate synthase activity"/>
    <property type="evidence" value="ECO:0007669"/>
    <property type="project" value="UniProtKB-UniRule"/>
</dbReference>
<reference evidence="14" key="1">
    <citation type="submission" date="2011-04" db="EMBL/GenBank/DDBJ databases">
        <title>The complete genome of Spirochaeta coccoides DSM 17374.</title>
        <authorList>
            <person name="Lucas S."/>
            <person name="Copeland A."/>
            <person name="Lapidus A."/>
            <person name="Bruce D."/>
            <person name="Goodwin L."/>
            <person name="Pitluck S."/>
            <person name="Peters L."/>
            <person name="Kyrpides N."/>
            <person name="Mavromatis K."/>
            <person name="Pagani I."/>
            <person name="Ivanova N."/>
            <person name="Ovchinnikova G."/>
            <person name="Lu M."/>
            <person name="Detter J.C."/>
            <person name="Tapia R."/>
            <person name="Han C."/>
            <person name="Land M."/>
            <person name="Hauser L."/>
            <person name="Markowitz V."/>
            <person name="Cheng J.-F."/>
            <person name="Hugenholtz P."/>
            <person name="Woyke T."/>
            <person name="Wu D."/>
            <person name="Spring S."/>
            <person name="Schroeder M."/>
            <person name="Brambilla E."/>
            <person name="Klenk H.-P."/>
            <person name="Eisen J.A."/>
        </authorList>
    </citation>
    <scope>NUCLEOTIDE SEQUENCE [LARGE SCALE GENOMIC DNA]</scope>
    <source>
        <strain evidence="14">ATCC BAA-1237 / DSM 17374 / SPN1</strain>
    </source>
</reference>
<feature type="active site" evidence="10 11">
    <location>
        <position position="180"/>
    </location>
</feature>
<dbReference type="InterPro" id="IPR010139">
    <property type="entry name" value="Imidazole-glycPsynth_HisH"/>
</dbReference>